<protein>
    <submittedName>
        <fullName evidence="1">Uncharacterized protein</fullName>
    </submittedName>
</protein>
<comment type="caution">
    <text evidence="1">The sequence shown here is derived from an EMBL/GenBank/DDBJ whole genome shotgun (WGS) entry which is preliminary data.</text>
</comment>
<reference evidence="1 2" key="1">
    <citation type="journal article" date="2024" name="Nat. Commun.">
        <title>Phylogenomics reveals the evolutionary origins of lichenization in chlorophyte algae.</title>
        <authorList>
            <person name="Puginier C."/>
            <person name="Libourel C."/>
            <person name="Otte J."/>
            <person name="Skaloud P."/>
            <person name="Haon M."/>
            <person name="Grisel S."/>
            <person name="Petersen M."/>
            <person name="Berrin J.G."/>
            <person name="Delaux P.M."/>
            <person name="Dal Grande F."/>
            <person name="Keller J."/>
        </authorList>
    </citation>
    <scope>NUCLEOTIDE SEQUENCE [LARGE SCALE GENOMIC DNA]</scope>
    <source>
        <strain evidence="1 2">SAG 2145</strain>
    </source>
</reference>
<keyword evidence="2" id="KW-1185">Reference proteome</keyword>
<evidence type="ECO:0000313" key="2">
    <source>
        <dbReference type="Proteomes" id="UP001438707"/>
    </source>
</evidence>
<dbReference type="Proteomes" id="UP001438707">
    <property type="component" value="Unassembled WGS sequence"/>
</dbReference>
<proteinExistence type="predicted"/>
<dbReference type="EMBL" id="JALJOS010000017">
    <property type="protein sequence ID" value="KAK9827886.1"/>
    <property type="molecule type" value="Genomic_DNA"/>
</dbReference>
<gene>
    <name evidence="1" type="ORF">WJX74_007839</name>
</gene>
<dbReference type="AlphaFoldDB" id="A0AAW1R382"/>
<name>A0AAW1R382_9CHLO</name>
<accession>A0AAW1R382</accession>
<sequence length="161" mass="17737">MSPLSFSKRGDVNTLDVHQPQGARLRLLVRTLEDSASHARESPVSTVLAVVLRDGKTLMALKSNAGVVRGWLVAVKGRALQEMDAVVSHFRRYPRLMHSVSALLVRKAQGVIKAGVCTYPESEAVKLPAAFVRLAARSYCTEETEFQPQARTEFDLQGLYS</sequence>
<evidence type="ECO:0000313" key="1">
    <source>
        <dbReference type="EMBL" id="KAK9827886.1"/>
    </source>
</evidence>
<organism evidence="1 2">
    <name type="scientific">Apatococcus lobatus</name>
    <dbReference type="NCBI Taxonomy" id="904363"/>
    <lineage>
        <taxon>Eukaryota</taxon>
        <taxon>Viridiplantae</taxon>
        <taxon>Chlorophyta</taxon>
        <taxon>core chlorophytes</taxon>
        <taxon>Trebouxiophyceae</taxon>
        <taxon>Chlorellales</taxon>
        <taxon>Chlorellaceae</taxon>
        <taxon>Apatococcus</taxon>
    </lineage>
</organism>